<dbReference type="KEGG" id="mea:Mex_2p0635"/>
<evidence type="ECO:0000313" key="2">
    <source>
        <dbReference type="Proteomes" id="UP000009081"/>
    </source>
</evidence>
<evidence type="ECO:0000313" key="1">
    <source>
        <dbReference type="EMBL" id="ACS43481.1"/>
    </source>
</evidence>
<dbReference type="EMBL" id="CP001511">
    <property type="protein sequence ID" value="ACS43481.1"/>
    <property type="molecule type" value="Genomic_DNA"/>
</dbReference>
<geneLocation type="plasmid" evidence="1 2">
    <name>megaplasmid</name>
</geneLocation>
<protein>
    <submittedName>
        <fullName evidence="1">Uncharacterized protein</fullName>
    </submittedName>
</protein>
<dbReference type="RefSeq" id="WP_012753931.1">
    <property type="nucleotide sequence ID" value="NC_012811.1"/>
</dbReference>
<reference evidence="1 2" key="1">
    <citation type="journal article" date="2009" name="PLoS ONE">
        <title>Methylobacterium genome sequences: a reference blueprint to investigate microbial metabolism of C1 compounds from natural and industrial sources.</title>
        <authorList>
            <person name="Vuilleumier S."/>
            <person name="Chistoserdova L."/>
            <person name="Lee M.-C."/>
            <person name="Bringel F."/>
            <person name="Lajus A."/>
            <person name="Zhou Y."/>
            <person name="Gourion B."/>
            <person name="Barbe V."/>
            <person name="Chang J."/>
            <person name="Cruveiller S."/>
            <person name="Dossat C."/>
            <person name="Gillett W."/>
            <person name="Gruffaz C."/>
            <person name="Haugen E."/>
            <person name="Hourcade E."/>
            <person name="Levy R."/>
            <person name="Mangenot S."/>
            <person name="Muller E."/>
            <person name="Nadalig T."/>
            <person name="Pagni M."/>
            <person name="Penny C."/>
            <person name="Peyraud R."/>
            <person name="Robinson D.G."/>
            <person name="Roche D."/>
            <person name="Rouy Z."/>
            <person name="Saenampechek C."/>
            <person name="Salvignol G."/>
            <person name="Vallenet D."/>
            <person name="Wu Z."/>
            <person name="Marx C.J."/>
            <person name="Vorholt J.A."/>
            <person name="Olson M.V."/>
            <person name="Kaul R."/>
            <person name="Weissenbach J."/>
            <person name="Medigue C."/>
            <person name="Lidstrom M.E."/>
        </authorList>
    </citation>
    <scope>NUCLEOTIDE SEQUENCE [LARGE SCALE GENOMIC DNA]</scope>
    <source>
        <strain evidence="2">ATCC 14718 / DSM 1338 / JCM 2805 / NCIMB 9133 / AM1</strain>
    </source>
</reference>
<accession>C5B4U9</accession>
<dbReference type="HOGENOM" id="CLU_1775262_0_0_5"/>
<name>C5B4U9_METEA</name>
<sequence length="146" mass="15737">MPTNKETPSLESRGFALGLWPEGTEAGIDEARLTPGLRRQVAIMTDAGWLDRIDGKLQLNEAGRRAIDELLPETPLSLTDAQHDVLLDVVEGKPAGASLSYAPVIKLLAYGYVTARAQRFGGLTLQPTERARTWYAALSDAPAPAP</sequence>
<proteinExistence type="predicted"/>
<dbReference type="AlphaFoldDB" id="C5B4U9"/>
<dbReference type="Proteomes" id="UP000009081">
    <property type="component" value="Plasmid megaplasmid"/>
</dbReference>
<keyword evidence="2" id="KW-1185">Reference proteome</keyword>
<gene>
    <name evidence="1" type="ordered locus">MexAM1_META2p0635</name>
</gene>
<keyword evidence="1" id="KW-0614">Plasmid</keyword>
<organism evidence="1 2">
    <name type="scientific">Methylorubrum extorquens (strain ATCC 14718 / DSM 1338 / JCM 2805 / NCIMB 9133 / AM1)</name>
    <name type="common">Methylobacterium extorquens</name>
    <dbReference type="NCBI Taxonomy" id="272630"/>
    <lineage>
        <taxon>Bacteria</taxon>
        <taxon>Pseudomonadati</taxon>
        <taxon>Pseudomonadota</taxon>
        <taxon>Alphaproteobacteria</taxon>
        <taxon>Hyphomicrobiales</taxon>
        <taxon>Methylobacteriaceae</taxon>
        <taxon>Methylorubrum</taxon>
    </lineage>
</organism>